<dbReference type="Gene3D" id="1.10.357.10">
    <property type="entry name" value="Tetracycline Repressor, domain 2"/>
    <property type="match status" value="1"/>
</dbReference>
<evidence type="ECO:0000259" key="6">
    <source>
        <dbReference type="PROSITE" id="PS50977"/>
    </source>
</evidence>
<dbReference type="OrthoDB" id="329481at2"/>
<dbReference type="InterPro" id="IPR001647">
    <property type="entry name" value="HTH_TetR"/>
</dbReference>
<sequence length="240" mass="25595">MTNAGAQRRAARAVWERPEPIPRPNPPPICRDAITRAAIVLADREGLNAVSLRKVAASLDTGAMRLYSYIATKAELLETMVDAVYGEMDTAVLGPGWRAGLAGSAHRLRQAVLAHPWLVSLLGARPNLGPHALAQTEAVFATLGPIPIETAMDAVRTVQAYVIGALRTEVSERRAEAESGLDTAAWQAMAAPYIQRMIATGQYPNIARIVAGASLPGMAEIFERGLDCVLDGIGQRLALP</sequence>
<reference evidence="7 8" key="1">
    <citation type="submission" date="2012-10" db="EMBL/GenBank/DDBJ databases">
        <title>Genome sequencing of Tanticharoenia sakaeratensis NBRC 103193.</title>
        <authorList>
            <person name="Azuma Y."/>
            <person name="Hadano H."/>
            <person name="Hirakawa H."/>
            <person name="Matsushita K."/>
        </authorList>
    </citation>
    <scope>NUCLEOTIDE SEQUENCE [LARGE SCALE GENOMIC DNA]</scope>
    <source>
        <strain evidence="7 8">NBRC 103193</strain>
    </source>
</reference>
<dbReference type="SUPFAM" id="SSF48498">
    <property type="entry name" value="Tetracyclin repressor-like, C-terminal domain"/>
    <property type="match status" value="1"/>
</dbReference>
<dbReference type="InterPro" id="IPR004111">
    <property type="entry name" value="Repressor_TetR_C"/>
</dbReference>
<feature type="DNA-binding region" description="H-T-H motif" evidence="4">
    <location>
        <begin position="51"/>
        <end position="70"/>
    </location>
</feature>
<gene>
    <name evidence="7" type="ORF">Tasa_048_131</name>
</gene>
<keyword evidence="8" id="KW-1185">Reference proteome</keyword>
<evidence type="ECO:0000256" key="3">
    <source>
        <dbReference type="ARBA" id="ARBA00023163"/>
    </source>
</evidence>
<feature type="domain" description="HTH tetR-type" evidence="6">
    <location>
        <begin position="28"/>
        <end position="88"/>
    </location>
</feature>
<organism evidence="7 8">
    <name type="scientific">Tanticharoenia sakaeratensis NBRC 103193</name>
    <dbReference type="NCBI Taxonomy" id="1231623"/>
    <lineage>
        <taxon>Bacteria</taxon>
        <taxon>Pseudomonadati</taxon>
        <taxon>Pseudomonadota</taxon>
        <taxon>Alphaproteobacteria</taxon>
        <taxon>Acetobacterales</taxon>
        <taxon>Acetobacteraceae</taxon>
        <taxon>Tanticharoenia</taxon>
    </lineage>
</organism>
<dbReference type="GO" id="GO:0045892">
    <property type="term" value="P:negative regulation of DNA-templated transcription"/>
    <property type="evidence" value="ECO:0007669"/>
    <property type="project" value="InterPro"/>
</dbReference>
<evidence type="ECO:0000313" key="8">
    <source>
        <dbReference type="Proteomes" id="UP000032679"/>
    </source>
</evidence>
<dbReference type="Proteomes" id="UP000032679">
    <property type="component" value="Unassembled WGS sequence"/>
</dbReference>
<dbReference type="STRING" id="1231623.Tasa_048_131"/>
<dbReference type="GO" id="GO:0003677">
    <property type="term" value="F:DNA binding"/>
    <property type="evidence" value="ECO:0007669"/>
    <property type="project" value="UniProtKB-UniRule"/>
</dbReference>
<dbReference type="SUPFAM" id="SSF46689">
    <property type="entry name" value="Homeodomain-like"/>
    <property type="match status" value="1"/>
</dbReference>
<evidence type="ECO:0000256" key="4">
    <source>
        <dbReference type="PROSITE-ProRule" id="PRU00335"/>
    </source>
</evidence>
<feature type="region of interest" description="Disordered" evidence="5">
    <location>
        <begin position="1"/>
        <end position="28"/>
    </location>
</feature>
<keyword evidence="2 4" id="KW-0238">DNA-binding</keyword>
<keyword evidence="1" id="KW-0805">Transcription regulation</keyword>
<proteinExistence type="predicted"/>
<evidence type="ECO:0000256" key="1">
    <source>
        <dbReference type="ARBA" id="ARBA00023015"/>
    </source>
</evidence>
<evidence type="ECO:0000256" key="5">
    <source>
        <dbReference type="SAM" id="MobiDB-lite"/>
    </source>
</evidence>
<protein>
    <submittedName>
        <fullName evidence="7">TetR family transcriptional regulator</fullName>
    </submittedName>
</protein>
<dbReference type="RefSeq" id="WP_048850683.1">
    <property type="nucleotide sequence ID" value="NZ_BALE01000048.1"/>
</dbReference>
<dbReference type="InterPro" id="IPR009057">
    <property type="entry name" value="Homeodomain-like_sf"/>
</dbReference>
<dbReference type="EMBL" id="BALE01000048">
    <property type="protein sequence ID" value="GAN55506.1"/>
    <property type="molecule type" value="Genomic_DNA"/>
</dbReference>
<dbReference type="AlphaFoldDB" id="A0A0D6MPY1"/>
<dbReference type="Gene3D" id="1.10.10.60">
    <property type="entry name" value="Homeodomain-like"/>
    <property type="match status" value="1"/>
</dbReference>
<dbReference type="PROSITE" id="PS50977">
    <property type="entry name" value="HTH_TETR_2"/>
    <property type="match status" value="1"/>
</dbReference>
<dbReference type="Pfam" id="PF02909">
    <property type="entry name" value="TetR_C_1"/>
    <property type="match status" value="1"/>
</dbReference>
<dbReference type="InterPro" id="IPR036271">
    <property type="entry name" value="Tet_transcr_reg_TetR-rel_C_sf"/>
</dbReference>
<evidence type="ECO:0000256" key="2">
    <source>
        <dbReference type="ARBA" id="ARBA00023125"/>
    </source>
</evidence>
<keyword evidence="3" id="KW-0804">Transcription</keyword>
<name>A0A0D6MPY1_9PROT</name>
<evidence type="ECO:0000313" key="7">
    <source>
        <dbReference type="EMBL" id="GAN55506.1"/>
    </source>
</evidence>
<comment type="caution">
    <text evidence="7">The sequence shown here is derived from an EMBL/GenBank/DDBJ whole genome shotgun (WGS) entry which is preliminary data.</text>
</comment>
<accession>A0A0D6MPY1</accession>